<accession>A0ABQ5D5S1</accession>
<reference evidence="1" key="2">
    <citation type="submission" date="2022-01" db="EMBL/GenBank/DDBJ databases">
        <authorList>
            <person name="Yamashiro T."/>
            <person name="Shiraishi A."/>
            <person name="Satake H."/>
            <person name="Nakayama K."/>
        </authorList>
    </citation>
    <scope>NUCLEOTIDE SEQUENCE</scope>
</reference>
<dbReference type="Proteomes" id="UP001151760">
    <property type="component" value="Unassembled WGS sequence"/>
</dbReference>
<protein>
    <submittedName>
        <fullName evidence="1">Uncharacterized protein</fullName>
    </submittedName>
</protein>
<evidence type="ECO:0000313" key="2">
    <source>
        <dbReference type="Proteomes" id="UP001151760"/>
    </source>
</evidence>
<sequence>MEPSAVLECSLCPLWVCVWNVFRTVTLRKGSGVESEGFVVRRGTKSMLQTERGQEDVAERISLLELADPIRVTKPCLLLPLLPLLLKKVKVFVDLSAQASLQIRTTVGSSSTLSAPVDTAVATTTFTKAKLVADVNPDLAGPSQFESQKGSDAFSMSLATLDPSERSVADDKLSLGQREVPFGARVGALRKSQCVSMLHVVSLFGEENNPEILWLKSQLRDRRLKPRRLSVDSVTKFLHYPGRRSTISAEGQLSKINITQKDHDIPCLTTIRSKITSLASERDRLVSEVSSLRAGFEDFKEKMEIQQEEQAHELYNRVAELEAHMIDVSGHLEGELLSHLTTGLYGRKRWLLTHEIKLALLKCLKFSEYQGILGHALGWAVDFGMQEGLQEACPMTWGWPEESFRIVVDAV</sequence>
<keyword evidence="2" id="KW-1185">Reference proteome</keyword>
<reference evidence="1" key="1">
    <citation type="journal article" date="2022" name="Int. J. Mol. Sci.">
        <title>Draft Genome of Tanacetum Coccineum: Genomic Comparison of Closely Related Tanacetum-Family Plants.</title>
        <authorList>
            <person name="Yamashiro T."/>
            <person name="Shiraishi A."/>
            <person name="Nakayama K."/>
            <person name="Satake H."/>
        </authorList>
    </citation>
    <scope>NUCLEOTIDE SEQUENCE</scope>
</reference>
<dbReference type="EMBL" id="BQNB010014951">
    <property type="protein sequence ID" value="GJT34302.1"/>
    <property type="molecule type" value="Genomic_DNA"/>
</dbReference>
<evidence type="ECO:0000313" key="1">
    <source>
        <dbReference type="EMBL" id="GJT34302.1"/>
    </source>
</evidence>
<name>A0ABQ5D5S1_9ASTR</name>
<comment type="caution">
    <text evidence="1">The sequence shown here is derived from an EMBL/GenBank/DDBJ whole genome shotgun (WGS) entry which is preliminary data.</text>
</comment>
<gene>
    <name evidence="1" type="ORF">Tco_0924721</name>
</gene>
<proteinExistence type="predicted"/>
<organism evidence="1 2">
    <name type="scientific">Tanacetum coccineum</name>
    <dbReference type="NCBI Taxonomy" id="301880"/>
    <lineage>
        <taxon>Eukaryota</taxon>
        <taxon>Viridiplantae</taxon>
        <taxon>Streptophyta</taxon>
        <taxon>Embryophyta</taxon>
        <taxon>Tracheophyta</taxon>
        <taxon>Spermatophyta</taxon>
        <taxon>Magnoliopsida</taxon>
        <taxon>eudicotyledons</taxon>
        <taxon>Gunneridae</taxon>
        <taxon>Pentapetalae</taxon>
        <taxon>asterids</taxon>
        <taxon>campanulids</taxon>
        <taxon>Asterales</taxon>
        <taxon>Asteraceae</taxon>
        <taxon>Asteroideae</taxon>
        <taxon>Anthemideae</taxon>
        <taxon>Anthemidinae</taxon>
        <taxon>Tanacetum</taxon>
    </lineage>
</organism>